<reference evidence="2" key="1">
    <citation type="submission" date="2020-08" db="EMBL/GenBank/DDBJ databases">
        <title>Plant Genome Project.</title>
        <authorList>
            <person name="Zhang R.-G."/>
        </authorList>
    </citation>
    <scope>NUCLEOTIDE SEQUENCE</scope>
    <source>
        <strain evidence="2">WSP0</strain>
        <tissue evidence="2">Leaf</tissue>
    </source>
</reference>
<dbReference type="Proteomes" id="UP000823749">
    <property type="component" value="Chromosome 3"/>
</dbReference>
<name>A0AAV6KT98_9ERIC</name>
<dbReference type="AlphaFoldDB" id="A0AAV6KT98"/>
<evidence type="ECO:0000313" key="2">
    <source>
        <dbReference type="EMBL" id="KAG5555635.1"/>
    </source>
</evidence>
<evidence type="ECO:0000256" key="1">
    <source>
        <dbReference type="SAM" id="MobiDB-lite"/>
    </source>
</evidence>
<comment type="caution">
    <text evidence="2">The sequence shown here is derived from an EMBL/GenBank/DDBJ whole genome shotgun (WGS) entry which is preliminary data.</text>
</comment>
<feature type="region of interest" description="Disordered" evidence="1">
    <location>
        <begin position="132"/>
        <end position="193"/>
    </location>
</feature>
<evidence type="ECO:0000313" key="3">
    <source>
        <dbReference type="Proteomes" id="UP000823749"/>
    </source>
</evidence>
<protein>
    <recommendedName>
        <fullName evidence="4">DUF4283 domain-containing protein</fullName>
    </recommendedName>
</protein>
<gene>
    <name evidence="2" type="ORF">RHGRI_006326</name>
</gene>
<dbReference type="PANTHER" id="PTHR34427">
    <property type="entry name" value="DUF4283 DOMAIN PROTEIN"/>
    <property type="match status" value="1"/>
</dbReference>
<evidence type="ECO:0008006" key="4">
    <source>
        <dbReference type="Google" id="ProtNLM"/>
    </source>
</evidence>
<accession>A0AAV6KT98</accession>
<dbReference type="EMBL" id="JACTNZ010000003">
    <property type="protein sequence ID" value="KAG5555635.1"/>
    <property type="molecule type" value="Genomic_DNA"/>
</dbReference>
<organism evidence="2 3">
    <name type="scientific">Rhododendron griersonianum</name>
    <dbReference type="NCBI Taxonomy" id="479676"/>
    <lineage>
        <taxon>Eukaryota</taxon>
        <taxon>Viridiplantae</taxon>
        <taxon>Streptophyta</taxon>
        <taxon>Embryophyta</taxon>
        <taxon>Tracheophyta</taxon>
        <taxon>Spermatophyta</taxon>
        <taxon>Magnoliopsida</taxon>
        <taxon>eudicotyledons</taxon>
        <taxon>Gunneridae</taxon>
        <taxon>Pentapetalae</taxon>
        <taxon>asterids</taxon>
        <taxon>Ericales</taxon>
        <taxon>Ericaceae</taxon>
        <taxon>Ericoideae</taxon>
        <taxon>Rhodoreae</taxon>
        <taxon>Rhododendron</taxon>
    </lineage>
</organism>
<feature type="compositionally biased region" description="Polar residues" evidence="1">
    <location>
        <begin position="132"/>
        <end position="146"/>
    </location>
</feature>
<sequence>MFNGGKMAWLRDWFIESSKWEDTLINPCSRLVWLNCYGVPLHLWNSITFSKIGQNWGGVVLIADETVKSLSFSVGKVLISTKEMDLINQTMELENKGKIWKIRIIEEQMVINTILRTDCSCPGCHDLEYSSQIPSTGDSKKQQQNRGGEDVDANWDSRVTDRHAVRDSRVTEQACKCKGERGGNRRGGGSDKR</sequence>
<proteinExistence type="predicted"/>
<feature type="compositionally biased region" description="Basic and acidic residues" evidence="1">
    <location>
        <begin position="158"/>
        <end position="193"/>
    </location>
</feature>
<keyword evidence="3" id="KW-1185">Reference proteome</keyword>
<dbReference type="PANTHER" id="PTHR34427:SF5">
    <property type="entry name" value="DUF4283 DOMAIN-CONTAINING PROTEIN"/>
    <property type="match status" value="1"/>
</dbReference>